<protein>
    <submittedName>
        <fullName evidence="4">PepSY domain-containing protein</fullName>
    </submittedName>
</protein>
<comment type="caution">
    <text evidence="4">The sequence shown here is derived from an EMBL/GenBank/DDBJ whole genome shotgun (WGS) entry which is preliminary data.</text>
</comment>
<feature type="chain" id="PRO_5045929269" evidence="2">
    <location>
        <begin position="23"/>
        <end position="134"/>
    </location>
</feature>
<evidence type="ECO:0000256" key="2">
    <source>
        <dbReference type="SAM" id="SignalP"/>
    </source>
</evidence>
<gene>
    <name evidence="4" type="ORF">ACFQ1C_15905</name>
</gene>
<evidence type="ECO:0000259" key="3">
    <source>
        <dbReference type="Pfam" id="PF13670"/>
    </source>
</evidence>
<dbReference type="EMBL" id="JBHTJS010000063">
    <property type="protein sequence ID" value="MFD1009632.1"/>
    <property type="molecule type" value="Genomic_DNA"/>
</dbReference>
<dbReference type="Pfam" id="PF13670">
    <property type="entry name" value="PepSY_2"/>
    <property type="match status" value="1"/>
</dbReference>
<proteinExistence type="predicted"/>
<keyword evidence="2" id="KW-0732">Signal</keyword>
<dbReference type="RefSeq" id="WP_379559657.1">
    <property type="nucleotide sequence ID" value="NZ_JBHTJS010000063.1"/>
</dbReference>
<feature type="region of interest" description="Disordered" evidence="1">
    <location>
        <begin position="110"/>
        <end position="134"/>
    </location>
</feature>
<evidence type="ECO:0000313" key="4">
    <source>
        <dbReference type="EMBL" id="MFD1009632.1"/>
    </source>
</evidence>
<dbReference type="InterPro" id="IPR025711">
    <property type="entry name" value="PepSY"/>
</dbReference>
<keyword evidence="5" id="KW-1185">Reference proteome</keyword>
<name>A0ABW3KLB2_9GAMM</name>
<feature type="domain" description="PepSY" evidence="3">
    <location>
        <begin position="7"/>
        <end position="83"/>
    </location>
</feature>
<evidence type="ECO:0000313" key="5">
    <source>
        <dbReference type="Proteomes" id="UP001597048"/>
    </source>
</evidence>
<dbReference type="Proteomes" id="UP001597048">
    <property type="component" value="Unassembled WGS sequence"/>
</dbReference>
<feature type="compositionally biased region" description="Low complexity" evidence="1">
    <location>
        <begin position="111"/>
        <end position="134"/>
    </location>
</feature>
<organism evidence="4 5">
    <name type="scientific">Oceanisphaera ostreae</name>
    <dbReference type="NCBI Taxonomy" id="914151"/>
    <lineage>
        <taxon>Bacteria</taxon>
        <taxon>Pseudomonadati</taxon>
        <taxon>Pseudomonadota</taxon>
        <taxon>Gammaproteobacteria</taxon>
        <taxon>Aeromonadales</taxon>
        <taxon>Aeromonadaceae</taxon>
        <taxon>Oceanisphaera</taxon>
    </lineage>
</organism>
<sequence length="134" mass="14458">MKHILLTASTLALALGATSAYAGDDCHDAVADWQPQETLRQMVEAKDWQVKRIKVDDGCYEVKGLDKAGNKIEAKFAPGTLRIRSFEVDFDDNSDLSAYPMLPVPVLSAKPEQPATTAPAATEPMQPTATPAKS</sequence>
<feature type="signal peptide" evidence="2">
    <location>
        <begin position="1"/>
        <end position="22"/>
    </location>
</feature>
<accession>A0ABW3KLB2</accession>
<evidence type="ECO:0000256" key="1">
    <source>
        <dbReference type="SAM" id="MobiDB-lite"/>
    </source>
</evidence>
<reference evidence="5" key="1">
    <citation type="journal article" date="2019" name="Int. J. Syst. Evol. Microbiol.">
        <title>The Global Catalogue of Microorganisms (GCM) 10K type strain sequencing project: providing services to taxonomists for standard genome sequencing and annotation.</title>
        <authorList>
            <consortium name="The Broad Institute Genomics Platform"/>
            <consortium name="The Broad Institute Genome Sequencing Center for Infectious Disease"/>
            <person name="Wu L."/>
            <person name="Ma J."/>
        </authorList>
    </citation>
    <scope>NUCLEOTIDE SEQUENCE [LARGE SCALE GENOMIC DNA]</scope>
    <source>
        <strain evidence="5">CCUG 60525</strain>
    </source>
</reference>